<keyword evidence="6" id="KW-1185">Reference proteome</keyword>
<gene>
    <name evidence="5" type="ORF">K469DRAFT_597822</name>
</gene>
<comment type="subcellular location">
    <subcellularLocation>
        <location evidence="1">Nucleus</location>
    </subcellularLocation>
</comment>
<accession>A0A6A6DJ22</accession>
<proteinExistence type="predicted"/>
<keyword evidence="3" id="KW-0677">Repeat</keyword>
<dbReference type="InterPro" id="IPR045183">
    <property type="entry name" value="Ebi-like"/>
</dbReference>
<dbReference type="SUPFAM" id="SSF50978">
    <property type="entry name" value="WD40 repeat-like"/>
    <property type="match status" value="1"/>
</dbReference>
<dbReference type="GO" id="GO:0034967">
    <property type="term" value="C:Set3 complex"/>
    <property type="evidence" value="ECO:0007669"/>
    <property type="project" value="TreeGrafter"/>
</dbReference>
<reference evidence="5" key="1">
    <citation type="journal article" date="2020" name="Stud. Mycol.">
        <title>101 Dothideomycetes genomes: a test case for predicting lifestyles and emergence of pathogens.</title>
        <authorList>
            <person name="Haridas S."/>
            <person name="Albert R."/>
            <person name="Binder M."/>
            <person name="Bloem J."/>
            <person name="Labutti K."/>
            <person name="Salamov A."/>
            <person name="Andreopoulos B."/>
            <person name="Baker S."/>
            <person name="Barry K."/>
            <person name="Bills G."/>
            <person name="Bluhm B."/>
            <person name="Cannon C."/>
            <person name="Castanera R."/>
            <person name="Culley D."/>
            <person name="Daum C."/>
            <person name="Ezra D."/>
            <person name="Gonzalez J."/>
            <person name="Henrissat B."/>
            <person name="Kuo A."/>
            <person name="Liang C."/>
            <person name="Lipzen A."/>
            <person name="Lutzoni F."/>
            <person name="Magnuson J."/>
            <person name="Mondo S."/>
            <person name="Nolan M."/>
            <person name="Ohm R."/>
            <person name="Pangilinan J."/>
            <person name="Park H.-J."/>
            <person name="Ramirez L."/>
            <person name="Alfaro M."/>
            <person name="Sun H."/>
            <person name="Tritt A."/>
            <person name="Yoshinaga Y."/>
            <person name="Zwiers L.-H."/>
            <person name="Turgeon B."/>
            <person name="Goodwin S."/>
            <person name="Spatafora J."/>
            <person name="Crous P."/>
            <person name="Grigoriev I."/>
        </authorList>
    </citation>
    <scope>NUCLEOTIDE SEQUENCE</scope>
    <source>
        <strain evidence="5">CBS 207.26</strain>
    </source>
</reference>
<dbReference type="EMBL" id="ML994671">
    <property type="protein sequence ID" value="KAF2178933.1"/>
    <property type="molecule type" value="Genomic_DNA"/>
</dbReference>
<sequence length="417" mass="45437">MDKLLATGADINAAAAGRADGRTALGQSTEIQTEKIADMFEGTTYVSIKDLGKTVTHTLWGTPEAPLLLAAGKSLLRLHHIPKGSGANSVQGPQSMDLKLLADKYTVTALCWNSHEEITVSVREESMNGGGEVMRNDKLLKVSGEEVVTISSTAGMISTMRWNGPTQTLLTISTTDISGFIRIWKGEEDPVWTAKTEKAIFDAAWMNDTTFVVCGERLFQIYEITDSLKVQQTFKTQATWESVKYEPSSGIIASLAMEEITSFLGIVHPNDPTNLKTHEYPDAYFGDFTFQPQPKSTYNSQSSTVVLAAASASGVTRIWDANQPFKCLKRLITKGESQVIKVAFSADGSLLAAAGPYTVTVWELEKRDVPIAVWSPNGRTNEWDSSVDGEFSLGWDPDGSRLSIALGNQIAIINMPR</sequence>
<dbReference type="InterPro" id="IPR036322">
    <property type="entry name" value="WD40_repeat_dom_sf"/>
</dbReference>
<name>A0A6A6DJ22_9PEZI</name>
<evidence type="ECO:0000256" key="2">
    <source>
        <dbReference type="ARBA" id="ARBA00022574"/>
    </source>
</evidence>
<evidence type="ECO:0000313" key="5">
    <source>
        <dbReference type="EMBL" id="KAF2178933.1"/>
    </source>
</evidence>
<dbReference type="Proteomes" id="UP000800200">
    <property type="component" value="Unassembled WGS sequence"/>
</dbReference>
<dbReference type="SMART" id="SM00320">
    <property type="entry name" value="WD40"/>
    <property type="match status" value="4"/>
</dbReference>
<dbReference type="Gene3D" id="2.130.10.10">
    <property type="entry name" value="YVTN repeat-like/Quinoprotein amine dehydrogenase"/>
    <property type="match status" value="1"/>
</dbReference>
<evidence type="ECO:0000256" key="4">
    <source>
        <dbReference type="ARBA" id="ARBA00023242"/>
    </source>
</evidence>
<evidence type="ECO:0000256" key="1">
    <source>
        <dbReference type="ARBA" id="ARBA00004123"/>
    </source>
</evidence>
<dbReference type="GO" id="GO:0003714">
    <property type="term" value="F:transcription corepressor activity"/>
    <property type="evidence" value="ECO:0007669"/>
    <property type="project" value="InterPro"/>
</dbReference>
<dbReference type="AlphaFoldDB" id="A0A6A6DJ22"/>
<dbReference type="PANTHER" id="PTHR22846:SF2">
    <property type="entry name" value="F-BOX-LIKE_WD REPEAT-CONTAINING PROTEIN EBI"/>
    <property type="match status" value="1"/>
</dbReference>
<dbReference type="InterPro" id="IPR015943">
    <property type="entry name" value="WD40/YVTN_repeat-like_dom_sf"/>
</dbReference>
<protein>
    <submittedName>
        <fullName evidence="5">WD40 repeat-like protein</fullName>
    </submittedName>
</protein>
<dbReference type="GO" id="GO:0006357">
    <property type="term" value="P:regulation of transcription by RNA polymerase II"/>
    <property type="evidence" value="ECO:0007669"/>
    <property type="project" value="TreeGrafter"/>
</dbReference>
<dbReference type="InterPro" id="IPR001680">
    <property type="entry name" value="WD40_rpt"/>
</dbReference>
<dbReference type="PANTHER" id="PTHR22846">
    <property type="entry name" value="WD40 REPEAT PROTEIN"/>
    <property type="match status" value="1"/>
</dbReference>
<keyword evidence="2" id="KW-0853">WD repeat</keyword>
<organism evidence="5 6">
    <name type="scientific">Zopfia rhizophila CBS 207.26</name>
    <dbReference type="NCBI Taxonomy" id="1314779"/>
    <lineage>
        <taxon>Eukaryota</taxon>
        <taxon>Fungi</taxon>
        <taxon>Dikarya</taxon>
        <taxon>Ascomycota</taxon>
        <taxon>Pezizomycotina</taxon>
        <taxon>Dothideomycetes</taxon>
        <taxon>Dothideomycetes incertae sedis</taxon>
        <taxon>Zopfiaceae</taxon>
        <taxon>Zopfia</taxon>
    </lineage>
</organism>
<evidence type="ECO:0000313" key="6">
    <source>
        <dbReference type="Proteomes" id="UP000800200"/>
    </source>
</evidence>
<dbReference type="OrthoDB" id="1367865at2759"/>
<evidence type="ECO:0000256" key="3">
    <source>
        <dbReference type="ARBA" id="ARBA00022737"/>
    </source>
</evidence>
<keyword evidence="4" id="KW-0539">Nucleus</keyword>